<sequence length="483" mass="54148">MEFKDDGSTVGLLTNPNQHHRLFKEEMKLAQLLRQKRVNNECCQKKLADVQRHYQGKPLHTLRFSDVVCCCEVDMAEIAQVQAIIHAWCNDDDNVDDGADTNMTINCCNVVEAGVYKDAAYQDGREDICVDAHRGLTEGYGNGEDEGTHVDNNGDDGNLVVRGANTEKDLQSCTSEPTQQVYSIKKYLHQPRMKRFKPFSYHDDSSRPHISHDLLLDVLLRGMPLAQIISARVVCRAWHEVLTSPQCFNLLSKNPGAARHYLILQTSSAVNPSGLTFFDKERKCWLCTPIELPHLPLLAAAGGLLCLADNFSSPSWGRVLLVGNPLTQQWKELPPVPMLEEEDGHSPWCGMSADWQEACYKVFVVYSYSDRMCVYTYKSTTGQWNAFKQDHAKAVMVDSALEASLLKRTLTVSRQGYLLCVSCGERRILSYNVADGSFQEIKLGDPLGLDVFDLNIKSAPYARLPTTLLCGEKFYLVGRGQTL</sequence>
<dbReference type="InterPro" id="IPR050796">
    <property type="entry name" value="SCF_F-box_component"/>
</dbReference>
<evidence type="ECO:0000313" key="2">
    <source>
        <dbReference type="EMBL" id="KAI5079072.1"/>
    </source>
</evidence>
<feature type="domain" description="F-box protein At3g26010-like beta-propeller" evidence="1">
    <location>
        <begin position="297"/>
        <end position="397"/>
    </location>
</feature>
<gene>
    <name evidence="2" type="ORF">GOP47_0006743</name>
</gene>
<evidence type="ECO:0000259" key="1">
    <source>
        <dbReference type="Pfam" id="PF24750"/>
    </source>
</evidence>
<dbReference type="Proteomes" id="UP000886520">
    <property type="component" value="Chromosome 6"/>
</dbReference>
<proteinExistence type="predicted"/>
<dbReference type="AlphaFoldDB" id="A0A9D4ZMB9"/>
<dbReference type="InterPro" id="IPR056592">
    <property type="entry name" value="Beta-prop_At3g26010-like"/>
</dbReference>
<accession>A0A9D4ZMB9</accession>
<organism evidence="2 3">
    <name type="scientific">Adiantum capillus-veneris</name>
    <name type="common">Maidenhair fern</name>
    <dbReference type="NCBI Taxonomy" id="13818"/>
    <lineage>
        <taxon>Eukaryota</taxon>
        <taxon>Viridiplantae</taxon>
        <taxon>Streptophyta</taxon>
        <taxon>Embryophyta</taxon>
        <taxon>Tracheophyta</taxon>
        <taxon>Polypodiopsida</taxon>
        <taxon>Polypodiidae</taxon>
        <taxon>Polypodiales</taxon>
        <taxon>Pteridineae</taxon>
        <taxon>Pteridaceae</taxon>
        <taxon>Vittarioideae</taxon>
        <taxon>Adiantum</taxon>
    </lineage>
</organism>
<protein>
    <recommendedName>
        <fullName evidence="1">F-box protein At3g26010-like beta-propeller domain-containing protein</fullName>
    </recommendedName>
</protein>
<dbReference type="Pfam" id="PF24750">
    <property type="entry name" value="b-prop_At3g26010-like"/>
    <property type="match status" value="1"/>
</dbReference>
<name>A0A9D4ZMB9_ADICA</name>
<dbReference type="PANTHER" id="PTHR31672:SF2">
    <property type="entry name" value="F-BOX DOMAIN-CONTAINING PROTEIN"/>
    <property type="match status" value="1"/>
</dbReference>
<dbReference type="OrthoDB" id="10425115at2759"/>
<evidence type="ECO:0000313" key="3">
    <source>
        <dbReference type="Proteomes" id="UP000886520"/>
    </source>
</evidence>
<comment type="caution">
    <text evidence="2">The sequence shown here is derived from an EMBL/GenBank/DDBJ whole genome shotgun (WGS) entry which is preliminary data.</text>
</comment>
<keyword evidence="3" id="KW-1185">Reference proteome</keyword>
<dbReference type="EMBL" id="JABFUD020000006">
    <property type="protein sequence ID" value="KAI5079072.1"/>
    <property type="molecule type" value="Genomic_DNA"/>
</dbReference>
<dbReference type="PANTHER" id="PTHR31672">
    <property type="entry name" value="BNACNNG10540D PROTEIN"/>
    <property type="match status" value="1"/>
</dbReference>
<reference evidence="2" key="1">
    <citation type="submission" date="2021-01" db="EMBL/GenBank/DDBJ databases">
        <title>Adiantum capillus-veneris genome.</title>
        <authorList>
            <person name="Fang Y."/>
            <person name="Liao Q."/>
        </authorList>
    </citation>
    <scope>NUCLEOTIDE SEQUENCE</scope>
    <source>
        <strain evidence="2">H3</strain>
        <tissue evidence="2">Leaf</tissue>
    </source>
</reference>